<keyword evidence="2" id="KW-1185">Reference proteome</keyword>
<reference evidence="2" key="1">
    <citation type="submission" date="2024-06" db="EMBL/GenBank/DDBJ databases">
        <title>Multi-omics analyses provide insights into the biosynthesis of the anticancer antibiotic pleurotin in Hohenbuehelia grisea.</title>
        <authorList>
            <person name="Weaver J.A."/>
            <person name="Alberti F."/>
        </authorList>
    </citation>
    <scope>NUCLEOTIDE SEQUENCE [LARGE SCALE GENOMIC DNA]</scope>
    <source>
        <strain evidence="2">T-177</strain>
    </source>
</reference>
<comment type="caution">
    <text evidence="1">The sequence shown here is derived from an EMBL/GenBank/DDBJ whole genome shotgun (WGS) entry which is preliminary data.</text>
</comment>
<proteinExistence type="predicted"/>
<accession>A0ABR3ISS7</accession>
<dbReference type="Proteomes" id="UP001556367">
    <property type="component" value="Unassembled WGS sequence"/>
</dbReference>
<protein>
    <submittedName>
        <fullName evidence="1">Uncharacterized protein</fullName>
    </submittedName>
</protein>
<evidence type="ECO:0000313" key="1">
    <source>
        <dbReference type="EMBL" id="KAL0946333.1"/>
    </source>
</evidence>
<evidence type="ECO:0000313" key="2">
    <source>
        <dbReference type="Proteomes" id="UP001556367"/>
    </source>
</evidence>
<dbReference type="EMBL" id="JASNQZ010000015">
    <property type="protein sequence ID" value="KAL0946333.1"/>
    <property type="molecule type" value="Genomic_DNA"/>
</dbReference>
<gene>
    <name evidence="1" type="ORF">HGRIS_012571</name>
</gene>
<organism evidence="1 2">
    <name type="scientific">Hohenbuehelia grisea</name>
    <dbReference type="NCBI Taxonomy" id="104357"/>
    <lineage>
        <taxon>Eukaryota</taxon>
        <taxon>Fungi</taxon>
        <taxon>Dikarya</taxon>
        <taxon>Basidiomycota</taxon>
        <taxon>Agaricomycotina</taxon>
        <taxon>Agaricomycetes</taxon>
        <taxon>Agaricomycetidae</taxon>
        <taxon>Agaricales</taxon>
        <taxon>Pleurotineae</taxon>
        <taxon>Pleurotaceae</taxon>
        <taxon>Hohenbuehelia</taxon>
    </lineage>
</organism>
<sequence length="274" mass="30994">MECRAAFCSVHFMDSFIFIIYPRHHHFFPCSFASSFFFLITSVSPHPPSHFHSASSLRSCTYNLHSRVPHIAMARAYIWYSLWISFQDSTFFSSFCIATSSSLLLFRSSLIHAACPHSCVIHSSRLSLPYRTSYPLHKLTLNCPSNSRNPKYHYPSCHYPVNRVPVSVFVCVFASPTRTFHCRNFACNTMAFLSLVSGPSPSIYPCLASRVQCVLWPTPAAQLHVYTLILDYYYQLLCWGRTIGPCILAFGMDPGPPPSPTLETIHTDCARIGI</sequence>
<name>A0ABR3ISS7_9AGAR</name>